<protein>
    <recommendedName>
        <fullName evidence="3">DUF4262 domain-containing protein</fullName>
    </recommendedName>
</protein>
<name>A0ABQ4ETA5_9ACTN</name>
<evidence type="ECO:0008006" key="3">
    <source>
        <dbReference type="Google" id="ProtNLM"/>
    </source>
</evidence>
<evidence type="ECO:0000313" key="1">
    <source>
        <dbReference type="EMBL" id="GIG97849.1"/>
    </source>
</evidence>
<accession>A0ABQ4ETA5</accession>
<comment type="caution">
    <text evidence="1">The sequence shown here is derived from an EMBL/GenBank/DDBJ whole genome shotgun (WGS) entry which is preliminary data.</text>
</comment>
<evidence type="ECO:0000313" key="2">
    <source>
        <dbReference type="Proteomes" id="UP000621500"/>
    </source>
</evidence>
<reference evidence="1 2" key="1">
    <citation type="submission" date="2021-01" db="EMBL/GenBank/DDBJ databases">
        <title>Whole genome shotgun sequence of Plantactinospora mayteni NBRC 109088.</title>
        <authorList>
            <person name="Komaki H."/>
            <person name="Tamura T."/>
        </authorList>
    </citation>
    <scope>NUCLEOTIDE SEQUENCE [LARGE SCALE GENOMIC DNA]</scope>
    <source>
        <strain evidence="1 2">NBRC 109088</strain>
    </source>
</reference>
<dbReference type="EMBL" id="BONX01000030">
    <property type="protein sequence ID" value="GIG97849.1"/>
    <property type="molecule type" value="Genomic_DNA"/>
</dbReference>
<organism evidence="1 2">
    <name type="scientific">Plantactinospora mayteni</name>
    <dbReference type="NCBI Taxonomy" id="566021"/>
    <lineage>
        <taxon>Bacteria</taxon>
        <taxon>Bacillati</taxon>
        <taxon>Actinomycetota</taxon>
        <taxon>Actinomycetes</taxon>
        <taxon>Micromonosporales</taxon>
        <taxon>Micromonosporaceae</taxon>
        <taxon>Plantactinospora</taxon>
    </lineage>
</organism>
<dbReference type="Proteomes" id="UP000621500">
    <property type="component" value="Unassembled WGS sequence"/>
</dbReference>
<proteinExistence type="predicted"/>
<gene>
    <name evidence="1" type="ORF">Pma05_44220</name>
</gene>
<sequence>MGTDLGDYRKVDDTYGYQELGSLPPLPTQWFDGSFGWLAQVPIIDPKASDIGWGIEIDYMRPIEAVTVLPALGPNLPAAFTTLMSRPELLAAVPSCTACWWGLSKTAVPCSLDEGGELVRFLNDQQGCCHWYLHLLPDGGHRVLCGGLQYDAEQVGADEAAADLLVVAPDFESFVYRFWVENLAWYGVVGAELGWTELSTPVRDYLGHYRQGQRSVDGPVRSGRIFPVE</sequence>
<keyword evidence="2" id="KW-1185">Reference proteome</keyword>